<dbReference type="FunFam" id="1.10.220.150:FF:000014">
    <property type="entry name" value="ADP-ribosylation factor GTPase-activating protein"/>
    <property type="match status" value="1"/>
</dbReference>
<feature type="region of interest" description="Disordered" evidence="11">
    <location>
        <begin position="787"/>
        <end position="806"/>
    </location>
</feature>
<gene>
    <name evidence="13" type="ORF">FDENT_10311</name>
</gene>
<comment type="pathway">
    <text evidence="2">Amino-acid biosynthesis; L-arginine biosynthesis; L-arginine from L-ornithine and carbamoyl phosphate: step 3/3.</text>
</comment>
<feature type="compositionally biased region" description="Polar residues" evidence="11">
    <location>
        <begin position="335"/>
        <end position="344"/>
    </location>
</feature>
<comment type="similarity">
    <text evidence="3">Belongs to the lyase 1 family. Argininosuccinate lyase subfamily.</text>
</comment>
<evidence type="ECO:0000256" key="1">
    <source>
        <dbReference type="ARBA" id="ARBA00000985"/>
    </source>
</evidence>
<keyword evidence="5" id="KW-0343">GTPase activation</keyword>
<evidence type="ECO:0000313" key="13">
    <source>
        <dbReference type="EMBL" id="KAF5673539.1"/>
    </source>
</evidence>
<dbReference type="GO" id="GO:0004056">
    <property type="term" value="F:argininosuccinate lyase activity"/>
    <property type="evidence" value="ECO:0007669"/>
    <property type="project" value="UniProtKB-EC"/>
</dbReference>
<dbReference type="Pfam" id="PF01412">
    <property type="entry name" value="ArfGap"/>
    <property type="match status" value="1"/>
</dbReference>
<dbReference type="PANTHER" id="PTHR43814:SF1">
    <property type="entry name" value="ARGININOSUCCINATE LYASE"/>
    <property type="match status" value="1"/>
</dbReference>
<name>A0A8H5TJW2_9HYPO</name>
<dbReference type="InterPro" id="IPR024083">
    <property type="entry name" value="Fumarase/histidase_N"/>
</dbReference>
<dbReference type="InterPro" id="IPR000362">
    <property type="entry name" value="Fumarate_lyase_fam"/>
</dbReference>
<organism evidence="13 14">
    <name type="scientific">Fusarium denticulatum</name>
    <dbReference type="NCBI Taxonomy" id="48507"/>
    <lineage>
        <taxon>Eukaryota</taxon>
        <taxon>Fungi</taxon>
        <taxon>Dikarya</taxon>
        <taxon>Ascomycota</taxon>
        <taxon>Pezizomycotina</taxon>
        <taxon>Sordariomycetes</taxon>
        <taxon>Hypocreomycetidae</taxon>
        <taxon>Hypocreales</taxon>
        <taxon>Nectriaceae</taxon>
        <taxon>Fusarium</taxon>
        <taxon>Fusarium fujikuroi species complex</taxon>
    </lineage>
</organism>
<dbReference type="GO" id="GO:0005829">
    <property type="term" value="C:cytosol"/>
    <property type="evidence" value="ECO:0007669"/>
    <property type="project" value="TreeGrafter"/>
</dbReference>
<accession>A0A8H5TJW2</accession>
<evidence type="ECO:0000256" key="5">
    <source>
        <dbReference type="ARBA" id="ARBA00022468"/>
    </source>
</evidence>
<dbReference type="GO" id="GO:0005096">
    <property type="term" value="F:GTPase activator activity"/>
    <property type="evidence" value="ECO:0007669"/>
    <property type="project" value="UniProtKB-KW"/>
</dbReference>
<dbReference type="Pfam" id="PF14698">
    <property type="entry name" value="ASL_C2"/>
    <property type="match status" value="1"/>
</dbReference>
<dbReference type="InterPro" id="IPR038508">
    <property type="entry name" value="ArfGAP_dom_sf"/>
</dbReference>
<evidence type="ECO:0000256" key="8">
    <source>
        <dbReference type="ARBA" id="ARBA00022833"/>
    </source>
</evidence>
<dbReference type="InterPro" id="IPR022761">
    <property type="entry name" value="Fumarate_lyase_N"/>
</dbReference>
<dbReference type="GO" id="GO:0008270">
    <property type="term" value="F:zinc ion binding"/>
    <property type="evidence" value="ECO:0007669"/>
    <property type="project" value="UniProtKB-KW"/>
</dbReference>
<dbReference type="FunFam" id="1.10.40.30:FF:000001">
    <property type="entry name" value="Argininosuccinate lyase"/>
    <property type="match status" value="1"/>
</dbReference>
<comment type="catalytic activity">
    <reaction evidence="1">
        <text>2-(N(omega)-L-arginino)succinate = fumarate + L-arginine</text>
        <dbReference type="Rhea" id="RHEA:24020"/>
        <dbReference type="ChEBI" id="CHEBI:29806"/>
        <dbReference type="ChEBI" id="CHEBI:32682"/>
        <dbReference type="ChEBI" id="CHEBI:57472"/>
        <dbReference type="EC" id="4.3.2.1"/>
    </reaction>
</comment>
<keyword evidence="8" id="KW-0862">Zinc</keyword>
<keyword evidence="7 10" id="KW-0863">Zinc-finger</keyword>
<keyword evidence="14" id="KW-1185">Reference proteome</keyword>
<evidence type="ECO:0000313" key="14">
    <source>
        <dbReference type="Proteomes" id="UP000562682"/>
    </source>
</evidence>
<sequence length="866" mass="94880">MASKGMWEVDPETRSKLATLQKESKNNICCDCNAPSPQWASPKFGIFICLSCAGVHRGLGVHISFVRSISMDAFKSGEIERMRLGGNEGWRNFFEEHEQTKMMGITWEDSTIAERYSGEVGEEWKERLSCKVEGREYVPGAKKPVSAPTKPASRTGTPMSGSSRRNESPAAASGGGGGGKVKVDDQYFSRLGADNAARPDHLPPSQGGKYAGFGSTPAPNSSDNDLNFGDIQKDAVATLTRGFGWFTSTVSKTAKTVNDGYIQPTAKQFAEGDFAKQAQLTASAFAKQAQAAGKNAQEGFTRFVEGPENQKSREVPLDESKKSFWDEFSNLADQRQPANNSIGTSAMGMGKKSTAAPPPKKQDDAWDDCLSHSYCPEPSDTTRQVVSIHKHKEGVSHTKPSYLAFWMPFASVPSLPPTMVPNPSTLLWGGRFTENMNDLMITFNESLPFDKALHEADVRGSITFAKALRQLDLLTDKELSEITRGLEAVEKEWADGKFVIHPAVDEDIHTANERRLADLTGPAIAGKPHTGRSRNEQIATDLRLWVRTQLDDLSEQLRTTLAVCAARAKTEIDLLMPGYTHFQRAQPVRFSHWLLSHATYLMGDLQRLHGVRERTNCCPLGVGALSGNPFGIDRTFLTKDLGFSSVHPNSLAAVGDLDFVAEILQWSTSRRIAAGVLSTLQINSEKTKAALTADMLATDVADYLVVKGVPFRQTHHIAGAIVRKAEEKGVSIAELELPDLEQISPQFEADIVDVFDFERSIERRTAQGGTSRSSVLNQICAIEAHLTGNSTRRPTKDNFPRGHHQEPHLTIPRFGTCFAACLSRDDHERGQDLTKAYDFQAIEDVQVVLVSSGKAGYISDKPIGCS</sequence>
<dbReference type="SUPFAM" id="SSF57863">
    <property type="entry name" value="ArfGap/RecO-like zinc finger"/>
    <property type="match status" value="1"/>
</dbReference>
<dbReference type="PANTHER" id="PTHR43814">
    <property type="entry name" value="ARGININOSUCCINATE LYASE"/>
    <property type="match status" value="1"/>
</dbReference>
<reference evidence="13 14" key="1">
    <citation type="submission" date="2020-05" db="EMBL/GenBank/DDBJ databases">
        <title>Identification and distribution of gene clusters putatively required for synthesis of sphingolipid metabolism inhibitors in phylogenetically diverse species of the filamentous fungus Fusarium.</title>
        <authorList>
            <person name="Kim H.-S."/>
            <person name="Busman M."/>
            <person name="Brown D.W."/>
            <person name="Divon H."/>
            <person name="Uhlig S."/>
            <person name="Proctor R.H."/>
        </authorList>
    </citation>
    <scope>NUCLEOTIDE SEQUENCE [LARGE SCALE GENOMIC DNA]</scope>
    <source>
        <strain evidence="13 14">NRRL 25311</strain>
    </source>
</reference>
<dbReference type="EC" id="4.3.2.1" evidence="4"/>
<evidence type="ECO:0000256" key="11">
    <source>
        <dbReference type="SAM" id="MobiDB-lite"/>
    </source>
</evidence>
<dbReference type="Proteomes" id="UP000562682">
    <property type="component" value="Unassembled WGS sequence"/>
</dbReference>
<dbReference type="AlphaFoldDB" id="A0A8H5TJW2"/>
<dbReference type="InterPro" id="IPR008948">
    <property type="entry name" value="L-Aspartase-like"/>
</dbReference>
<dbReference type="EMBL" id="JAAOAK010000327">
    <property type="protein sequence ID" value="KAF5673539.1"/>
    <property type="molecule type" value="Genomic_DNA"/>
</dbReference>
<keyword evidence="6" id="KW-0479">Metal-binding</keyword>
<dbReference type="FunFam" id="1.10.275.10:FF:000002">
    <property type="entry name" value="Argininosuccinate lyase"/>
    <property type="match status" value="1"/>
</dbReference>
<evidence type="ECO:0000256" key="2">
    <source>
        <dbReference type="ARBA" id="ARBA00004941"/>
    </source>
</evidence>
<feature type="domain" description="Arf-GAP" evidence="12">
    <location>
        <begin position="14"/>
        <end position="137"/>
    </location>
</feature>
<dbReference type="Pfam" id="PF00206">
    <property type="entry name" value="Lyase_1"/>
    <property type="match status" value="1"/>
</dbReference>
<protein>
    <recommendedName>
        <fullName evidence="4">argininosuccinate lyase</fullName>
        <ecNumber evidence="4">4.3.2.1</ecNumber>
    </recommendedName>
    <alternativeName>
        <fullName evidence="9">Arginosuccinase</fullName>
    </alternativeName>
</protein>
<dbReference type="InterPro" id="IPR009049">
    <property type="entry name" value="Argininosuccinate_lyase"/>
</dbReference>
<dbReference type="PROSITE" id="PS50115">
    <property type="entry name" value="ARFGAP"/>
    <property type="match status" value="1"/>
</dbReference>
<dbReference type="GO" id="GO:0042450">
    <property type="term" value="P:L-arginine biosynthetic process via ornithine"/>
    <property type="evidence" value="ECO:0007669"/>
    <property type="project" value="InterPro"/>
</dbReference>
<evidence type="ECO:0000256" key="10">
    <source>
        <dbReference type="PROSITE-ProRule" id="PRU00288"/>
    </source>
</evidence>
<evidence type="ECO:0000256" key="6">
    <source>
        <dbReference type="ARBA" id="ARBA00022723"/>
    </source>
</evidence>
<evidence type="ECO:0000256" key="7">
    <source>
        <dbReference type="ARBA" id="ARBA00022771"/>
    </source>
</evidence>
<dbReference type="InterPro" id="IPR001164">
    <property type="entry name" value="ArfGAP_dom"/>
</dbReference>
<feature type="compositionally biased region" description="Basic and acidic residues" evidence="11">
    <location>
        <begin position="794"/>
        <end position="806"/>
    </location>
</feature>
<feature type="region of interest" description="Disordered" evidence="11">
    <location>
        <begin position="335"/>
        <end position="364"/>
    </location>
</feature>
<dbReference type="PRINTS" id="PR00145">
    <property type="entry name" value="ARGSUCLYASE"/>
</dbReference>
<dbReference type="CDD" id="cd08830">
    <property type="entry name" value="ArfGap_ArfGap1"/>
    <property type="match status" value="1"/>
</dbReference>
<dbReference type="PRINTS" id="PR00149">
    <property type="entry name" value="FUMRATELYASE"/>
</dbReference>
<comment type="caution">
    <text evidence="13">The sequence shown here is derived from an EMBL/GenBank/DDBJ whole genome shotgun (WGS) entry which is preliminary data.</text>
</comment>
<dbReference type="Gene3D" id="1.10.40.30">
    <property type="entry name" value="Fumarase/aspartase (C-terminal domain)"/>
    <property type="match status" value="1"/>
</dbReference>
<evidence type="ECO:0000259" key="12">
    <source>
        <dbReference type="PROSITE" id="PS50115"/>
    </source>
</evidence>
<dbReference type="Gene3D" id="1.10.220.150">
    <property type="entry name" value="Arf GTPase activating protein"/>
    <property type="match status" value="1"/>
</dbReference>
<dbReference type="InterPro" id="IPR029419">
    <property type="entry name" value="Arg_succ_lyase_C"/>
</dbReference>
<evidence type="ECO:0000256" key="4">
    <source>
        <dbReference type="ARBA" id="ARBA00012338"/>
    </source>
</evidence>
<dbReference type="SMART" id="SM00105">
    <property type="entry name" value="ArfGap"/>
    <property type="match status" value="1"/>
</dbReference>
<proteinExistence type="inferred from homology"/>
<dbReference type="CDD" id="cd01359">
    <property type="entry name" value="Argininosuccinate_lyase"/>
    <property type="match status" value="1"/>
</dbReference>
<evidence type="ECO:0000256" key="9">
    <source>
        <dbReference type="ARBA" id="ARBA00032749"/>
    </source>
</evidence>
<dbReference type="Gene3D" id="1.10.275.10">
    <property type="entry name" value="Fumarase/aspartase (N-terminal domain)"/>
    <property type="match status" value="1"/>
</dbReference>
<feature type="region of interest" description="Disordered" evidence="11">
    <location>
        <begin position="140"/>
        <end position="227"/>
    </location>
</feature>
<dbReference type="Gene3D" id="1.20.200.10">
    <property type="entry name" value="Fumarase/aspartase (Central domain)"/>
    <property type="match status" value="1"/>
</dbReference>
<feature type="compositionally biased region" description="Polar residues" evidence="11">
    <location>
        <begin position="152"/>
        <end position="163"/>
    </location>
</feature>
<evidence type="ECO:0000256" key="3">
    <source>
        <dbReference type="ARBA" id="ARBA00010755"/>
    </source>
</evidence>
<dbReference type="SUPFAM" id="SSF48557">
    <property type="entry name" value="L-aspartase-like"/>
    <property type="match status" value="1"/>
</dbReference>
<dbReference type="InterPro" id="IPR037278">
    <property type="entry name" value="ARFGAP/RecO"/>
</dbReference>